<dbReference type="Proteomes" id="UP000249130">
    <property type="component" value="Unassembled WGS sequence"/>
</dbReference>
<feature type="signal peptide" evidence="1">
    <location>
        <begin position="1"/>
        <end position="22"/>
    </location>
</feature>
<organism evidence="2 3">
    <name type="scientific">Rhodoplanes roseus</name>
    <dbReference type="NCBI Taxonomy" id="29409"/>
    <lineage>
        <taxon>Bacteria</taxon>
        <taxon>Pseudomonadati</taxon>
        <taxon>Pseudomonadota</taxon>
        <taxon>Alphaproteobacteria</taxon>
        <taxon>Hyphomicrobiales</taxon>
        <taxon>Nitrobacteraceae</taxon>
        <taxon>Rhodoplanes</taxon>
    </lineage>
</organism>
<keyword evidence="3" id="KW-1185">Reference proteome</keyword>
<dbReference type="EMBL" id="NPEX01000241">
    <property type="protein sequence ID" value="RAI40262.1"/>
    <property type="molecule type" value="Genomic_DNA"/>
</dbReference>
<evidence type="ECO:0000313" key="3">
    <source>
        <dbReference type="Proteomes" id="UP000249130"/>
    </source>
</evidence>
<feature type="chain" id="PRO_5016359782" evidence="1">
    <location>
        <begin position="23"/>
        <end position="131"/>
    </location>
</feature>
<proteinExistence type="predicted"/>
<gene>
    <name evidence="2" type="ORF">CH341_24150</name>
</gene>
<name>A0A327KSH4_9BRAD</name>
<reference evidence="2 3" key="1">
    <citation type="submission" date="2017-07" db="EMBL/GenBank/DDBJ databases">
        <title>Draft Genome Sequences of Select Purple Nonsulfur Bacteria.</title>
        <authorList>
            <person name="Lasarre B."/>
            <person name="Mckinlay J.B."/>
        </authorList>
    </citation>
    <scope>NUCLEOTIDE SEQUENCE [LARGE SCALE GENOMIC DNA]</scope>
    <source>
        <strain evidence="2 3">DSM 5909</strain>
    </source>
</reference>
<dbReference type="AlphaFoldDB" id="A0A327KSH4"/>
<evidence type="ECO:0000256" key="1">
    <source>
        <dbReference type="SAM" id="SignalP"/>
    </source>
</evidence>
<keyword evidence="1" id="KW-0732">Signal</keyword>
<dbReference type="OrthoDB" id="8139212at2"/>
<protein>
    <submittedName>
        <fullName evidence="2">Uncharacterized protein</fullName>
    </submittedName>
</protein>
<sequence length="131" mass="14231">MSRIPLILLASSLLFAVPPVLAAPAADAASAQAEAPKAAAKKKTTVTVRRSRGYGFLPGYEPPDRPSPYASRYDSWIARPYGPGRRYLTPGGWQWVYGWGGARFYQGRWNGGGFGPCWTDTPIGPVWNCGK</sequence>
<accession>A0A327KSH4</accession>
<evidence type="ECO:0000313" key="2">
    <source>
        <dbReference type="EMBL" id="RAI40262.1"/>
    </source>
</evidence>
<comment type="caution">
    <text evidence="2">The sequence shown here is derived from an EMBL/GenBank/DDBJ whole genome shotgun (WGS) entry which is preliminary data.</text>
</comment>
<dbReference type="RefSeq" id="WP_111421566.1">
    <property type="nucleotide sequence ID" value="NZ_NPEX01000241.1"/>
</dbReference>